<evidence type="ECO:0000313" key="2">
    <source>
        <dbReference type="EMBL" id="MBB6671428.1"/>
    </source>
</evidence>
<evidence type="ECO:0008006" key="4">
    <source>
        <dbReference type="Google" id="ProtNLM"/>
    </source>
</evidence>
<dbReference type="Proteomes" id="UP000547209">
    <property type="component" value="Unassembled WGS sequence"/>
</dbReference>
<protein>
    <recommendedName>
        <fullName evidence="4">Lipoprotein</fullName>
    </recommendedName>
</protein>
<reference evidence="2 3" key="1">
    <citation type="submission" date="2020-08" db="EMBL/GenBank/DDBJ databases">
        <title>Cohnella phylogeny.</title>
        <authorList>
            <person name="Dunlap C."/>
        </authorList>
    </citation>
    <scope>NUCLEOTIDE SEQUENCE [LARGE SCALE GENOMIC DNA]</scope>
    <source>
        <strain evidence="2 3">DSM 28246</strain>
    </source>
</reference>
<name>A0A7X0RQ61_9BACL</name>
<accession>A0A7X0RQ61</accession>
<organism evidence="2 3">
    <name type="scientific">Cohnella nanjingensis</name>
    <dbReference type="NCBI Taxonomy" id="1387779"/>
    <lineage>
        <taxon>Bacteria</taxon>
        <taxon>Bacillati</taxon>
        <taxon>Bacillota</taxon>
        <taxon>Bacilli</taxon>
        <taxon>Bacillales</taxon>
        <taxon>Paenibacillaceae</taxon>
        <taxon>Cohnella</taxon>
    </lineage>
</organism>
<proteinExistence type="predicted"/>
<dbReference type="AlphaFoldDB" id="A0A7X0RQ61"/>
<keyword evidence="3" id="KW-1185">Reference proteome</keyword>
<feature type="chain" id="PRO_5039325235" description="Lipoprotein" evidence="1">
    <location>
        <begin position="20"/>
        <end position="233"/>
    </location>
</feature>
<comment type="caution">
    <text evidence="2">The sequence shown here is derived from an EMBL/GenBank/DDBJ whole genome shotgun (WGS) entry which is preliminary data.</text>
</comment>
<gene>
    <name evidence="2" type="ORF">H7C19_12130</name>
</gene>
<feature type="signal peptide" evidence="1">
    <location>
        <begin position="1"/>
        <end position="19"/>
    </location>
</feature>
<evidence type="ECO:0000256" key="1">
    <source>
        <dbReference type="SAM" id="SignalP"/>
    </source>
</evidence>
<evidence type="ECO:0000313" key="3">
    <source>
        <dbReference type="Proteomes" id="UP000547209"/>
    </source>
</evidence>
<dbReference type="EMBL" id="JACJVP010000021">
    <property type="protein sequence ID" value="MBB6671428.1"/>
    <property type="molecule type" value="Genomic_DNA"/>
</dbReference>
<keyword evidence="1" id="KW-0732">Signal</keyword>
<dbReference type="PROSITE" id="PS51257">
    <property type="entry name" value="PROKAR_LIPOPROTEIN"/>
    <property type="match status" value="1"/>
</dbReference>
<dbReference type="RefSeq" id="WP_185142913.1">
    <property type="nucleotide sequence ID" value="NZ_JACJVP010000021.1"/>
</dbReference>
<sequence length="233" mass="25757">MKRWAVLYLSLVLTLTGCASQTIIDWVDFIRWSDRTFEGLHEVALVDVSAIGEPIGKVKFRLDGHVHRPNYKSKNGDAAYRNKGTKLYEVSGDGNQGLLAVEDAAAVNGYRLYATREWTQARLQGFEDLAKEQVVQVTVYRLAEQTGKPVKVRTLAGSEAAAFMQLLGQSEPDEYTPASPSEADVWFEAVLETGEPIGRSYLIGYDGLRYYWSPSGTSALPKAIGSLMSEVRA</sequence>